<gene>
    <name evidence="1" type="ORF">BBOH_0561</name>
</gene>
<reference evidence="1 2" key="1">
    <citation type="submission" date="2014-03" db="EMBL/GenBank/DDBJ databases">
        <title>Genomics of Bifidobacteria.</title>
        <authorList>
            <person name="Ventura M."/>
            <person name="Milani C."/>
            <person name="Lugli G.A."/>
        </authorList>
    </citation>
    <scope>NUCLEOTIDE SEQUENCE [LARGE SCALE GENOMIC DNA]</scope>
    <source>
        <strain evidence="1 2">DSM 22767</strain>
    </source>
</reference>
<proteinExistence type="predicted"/>
<name>A0A086ZGV9_9BIFI</name>
<dbReference type="EMBL" id="JGYP01000002">
    <property type="protein sequence ID" value="KFI45759.1"/>
    <property type="molecule type" value="Genomic_DNA"/>
</dbReference>
<comment type="caution">
    <text evidence="1">The sequence shown here is derived from an EMBL/GenBank/DDBJ whole genome shotgun (WGS) entry which is preliminary data.</text>
</comment>
<evidence type="ECO:0000313" key="1">
    <source>
        <dbReference type="EMBL" id="KFI45759.1"/>
    </source>
</evidence>
<protein>
    <submittedName>
        <fullName evidence="1">Uncharacterized protein</fullName>
    </submittedName>
</protein>
<dbReference type="Proteomes" id="UP000029096">
    <property type="component" value="Unassembled WGS sequence"/>
</dbReference>
<organism evidence="1 2">
    <name type="scientific">Bifidobacterium bohemicum DSM 22767</name>
    <dbReference type="NCBI Taxonomy" id="1437606"/>
    <lineage>
        <taxon>Bacteria</taxon>
        <taxon>Bacillati</taxon>
        <taxon>Actinomycetota</taxon>
        <taxon>Actinomycetes</taxon>
        <taxon>Bifidobacteriales</taxon>
        <taxon>Bifidobacteriaceae</taxon>
        <taxon>Bifidobacterium</taxon>
    </lineage>
</organism>
<keyword evidence="2" id="KW-1185">Reference proteome</keyword>
<evidence type="ECO:0000313" key="2">
    <source>
        <dbReference type="Proteomes" id="UP000029096"/>
    </source>
</evidence>
<sequence length="161" mass="18057">MNWSISSDCAFTITKGSVPADYDAANLPWRTYSTQIILLVVSSIHIKPGCTSLYNWFDNMPAMKSFNGPGLVSATENGQCQKFDTIGRSQSIFGDFNRTRHLEYVGCFACGKYVHFRYKVIGDSGNRVLGHLSYFDFSGNVRGYAIFGNIKFEHMDDSRCS</sequence>
<accession>A0A086ZGV9</accession>
<dbReference type="STRING" id="1437606.BBOH_0561"/>
<dbReference type="AlphaFoldDB" id="A0A086ZGV9"/>